<organism evidence="2 3">
    <name type="scientific">Magnusiomyces paraingens</name>
    <dbReference type="NCBI Taxonomy" id="2606893"/>
    <lineage>
        <taxon>Eukaryota</taxon>
        <taxon>Fungi</taxon>
        <taxon>Dikarya</taxon>
        <taxon>Ascomycota</taxon>
        <taxon>Saccharomycotina</taxon>
        <taxon>Dipodascomycetes</taxon>
        <taxon>Dipodascales</taxon>
        <taxon>Dipodascaceae</taxon>
        <taxon>Magnusiomyces</taxon>
    </lineage>
</organism>
<sequence length="408" mass="46577">MPADPAEVEKAFKIFKHELTFPQDENQLAITYPNAQPLKFEPADEDKYVFFFDIDNCLYPKSSRIHQLMQRYIVKYFVSHLSLDDESAELLQQKYYQDYGLALEGLVRFHHIDALEYNAEVDDALPLEYILKPDAALRLMLQSIDRTKVKKLWLFTNAYKTHGQRVVKLLGIDDLFDGITYCDYGHIPLVCKPKHEMFDKAMREAGVTRKDKCLYVDDSYLNVESAVKYGWTSGSVQYVDPDDPLPDPPAGTHVLRSLLDLPVVFPEIFILDGASQFAHLIAQPTYTADVSLDQLMDVAEHKKEEVAVGEQHLIASAAARARAEAAVPQLKKPTYLSPDLEKKKLLDAGFDTPARTEPSTHQEKRLQWRRRYSRQLVDPAVLKKMAARVEQASKEKEDALKESQEKSG</sequence>
<dbReference type="SFLD" id="SFLDS00003">
    <property type="entry name" value="Haloacid_Dehalogenase"/>
    <property type="match status" value="1"/>
</dbReference>
<dbReference type="InterPro" id="IPR052791">
    <property type="entry name" value="SSM1_domain"/>
</dbReference>
<dbReference type="Gene3D" id="1.10.150.450">
    <property type="match status" value="1"/>
</dbReference>
<dbReference type="Proteomes" id="UP000398389">
    <property type="component" value="Unassembled WGS sequence"/>
</dbReference>
<evidence type="ECO:0000313" key="2">
    <source>
        <dbReference type="EMBL" id="VVT53621.1"/>
    </source>
</evidence>
<evidence type="ECO:0000313" key="3">
    <source>
        <dbReference type="Proteomes" id="UP000398389"/>
    </source>
</evidence>
<feature type="region of interest" description="Disordered" evidence="1">
    <location>
        <begin position="388"/>
        <end position="408"/>
    </location>
</feature>
<dbReference type="PANTHER" id="PTHR47438:SF1">
    <property type="entry name" value="PHOSPHATE METABOLISM PROTEIN 8-RELATED"/>
    <property type="match status" value="1"/>
</dbReference>
<dbReference type="SUPFAM" id="SSF56784">
    <property type="entry name" value="HAD-like"/>
    <property type="match status" value="1"/>
</dbReference>
<dbReference type="Pfam" id="PF00702">
    <property type="entry name" value="Hydrolase"/>
    <property type="match status" value="1"/>
</dbReference>
<dbReference type="InterPro" id="IPR006439">
    <property type="entry name" value="HAD-SF_hydro_IA"/>
</dbReference>
<accession>A0A5E8BRE3</accession>
<keyword evidence="3" id="KW-1185">Reference proteome</keyword>
<evidence type="ECO:0008006" key="4">
    <source>
        <dbReference type="Google" id="ProtNLM"/>
    </source>
</evidence>
<dbReference type="InterPro" id="IPR010237">
    <property type="entry name" value="Pyr-5-nucltdase"/>
</dbReference>
<dbReference type="PANTHER" id="PTHR47438">
    <property type="entry name" value="PHOSPHATE METABOLISM PROTEIN 8-RELATED"/>
    <property type="match status" value="1"/>
</dbReference>
<dbReference type="NCBIfam" id="TIGR01993">
    <property type="entry name" value="Pyr-5-nucltdase"/>
    <property type="match status" value="1"/>
</dbReference>
<feature type="compositionally biased region" description="Basic and acidic residues" evidence="1">
    <location>
        <begin position="391"/>
        <end position="408"/>
    </location>
</feature>
<dbReference type="GO" id="GO:0006206">
    <property type="term" value="P:pyrimidine nucleobase metabolic process"/>
    <property type="evidence" value="ECO:0007669"/>
    <property type="project" value="TreeGrafter"/>
</dbReference>
<dbReference type="OrthoDB" id="1065058at2759"/>
<evidence type="ECO:0000256" key="1">
    <source>
        <dbReference type="SAM" id="MobiDB-lite"/>
    </source>
</evidence>
<gene>
    <name evidence="2" type="ORF">SAPINGB_P003666</name>
</gene>
<dbReference type="GO" id="GO:0008252">
    <property type="term" value="F:nucleotidase activity"/>
    <property type="evidence" value="ECO:0007669"/>
    <property type="project" value="TreeGrafter"/>
</dbReference>
<dbReference type="Gene3D" id="3.40.50.1000">
    <property type="entry name" value="HAD superfamily/HAD-like"/>
    <property type="match status" value="1"/>
</dbReference>
<name>A0A5E8BRE3_9ASCO</name>
<dbReference type="InterPro" id="IPR036412">
    <property type="entry name" value="HAD-like_sf"/>
</dbReference>
<proteinExistence type="predicted"/>
<dbReference type="NCBIfam" id="TIGR01509">
    <property type="entry name" value="HAD-SF-IA-v3"/>
    <property type="match status" value="1"/>
</dbReference>
<dbReference type="InterPro" id="IPR023214">
    <property type="entry name" value="HAD_sf"/>
</dbReference>
<dbReference type="SFLD" id="SFLDG01129">
    <property type="entry name" value="C1.5:_HAD__Beta-PGM__Phosphata"/>
    <property type="match status" value="1"/>
</dbReference>
<dbReference type="GO" id="GO:0009166">
    <property type="term" value="P:nucleotide catabolic process"/>
    <property type="evidence" value="ECO:0007669"/>
    <property type="project" value="TreeGrafter"/>
</dbReference>
<dbReference type="SFLD" id="SFLDG01132">
    <property type="entry name" value="C1.5.3:_5'-Nucleotidase_Like"/>
    <property type="match status" value="1"/>
</dbReference>
<reference evidence="2 3" key="1">
    <citation type="submission" date="2019-09" db="EMBL/GenBank/DDBJ databases">
        <authorList>
            <person name="Brejova B."/>
        </authorList>
    </citation>
    <scope>NUCLEOTIDE SEQUENCE [LARGE SCALE GENOMIC DNA]</scope>
</reference>
<dbReference type="GeneID" id="43582482"/>
<protein>
    <recommendedName>
        <fullName evidence="4">Pyrimidine 5'-nucleotidase</fullName>
    </recommendedName>
</protein>
<dbReference type="RefSeq" id="XP_031854273.1">
    <property type="nucleotide sequence ID" value="XM_031998382.1"/>
</dbReference>
<dbReference type="AlphaFoldDB" id="A0A5E8BRE3"/>
<dbReference type="EMBL" id="CABVLU010000003">
    <property type="protein sequence ID" value="VVT53621.1"/>
    <property type="molecule type" value="Genomic_DNA"/>
</dbReference>